<keyword evidence="2" id="KW-1185">Reference proteome</keyword>
<protein>
    <submittedName>
        <fullName evidence="1">Uncharacterized protein</fullName>
    </submittedName>
</protein>
<proteinExistence type="predicted"/>
<reference evidence="1 2" key="1">
    <citation type="submission" date="2020-03" db="EMBL/GenBank/DDBJ databases">
        <title>Whole genome shotgun sequence of Phytohabitans suffuscus NBRC 105367.</title>
        <authorList>
            <person name="Komaki H."/>
            <person name="Tamura T."/>
        </authorList>
    </citation>
    <scope>NUCLEOTIDE SEQUENCE [LARGE SCALE GENOMIC DNA]</scope>
    <source>
        <strain evidence="1 2">NBRC 105367</strain>
    </source>
</reference>
<dbReference type="KEGG" id="psuu:Psuf_093290"/>
<sequence>MWLPERTGQAWLTEAVAPWLCSTYLRIRVGGTGMAIAIEDVRPVLSALAMLTAAGEEAKEVTR</sequence>
<dbReference type="RefSeq" id="WP_173165713.1">
    <property type="nucleotide sequence ID" value="NZ_AP022871.1"/>
</dbReference>
<dbReference type="EMBL" id="AP022871">
    <property type="protein sequence ID" value="BCB92016.1"/>
    <property type="molecule type" value="Genomic_DNA"/>
</dbReference>
<evidence type="ECO:0000313" key="2">
    <source>
        <dbReference type="Proteomes" id="UP000503011"/>
    </source>
</evidence>
<accession>A0A6F8Z114</accession>
<dbReference type="AlphaFoldDB" id="A0A6F8Z114"/>
<gene>
    <name evidence="1" type="ORF">Psuf_093290</name>
</gene>
<reference evidence="1 2" key="2">
    <citation type="submission" date="2020-03" db="EMBL/GenBank/DDBJ databases">
        <authorList>
            <person name="Ichikawa N."/>
            <person name="Kimura A."/>
            <person name="Kitahashi Y."/>
            <person name="Uohara A."/>
        </authorList>
    </citation>
    <scope>NUCLEOTIDE SEQUENCE [LARGE SCALE GENOMIC DNA]</scope>
    <source>
        <strain evidence="1 2">NBRC 105367</strain>
    </source>
</reference>
<organism evidence="1 2">
    <name type="scientific">Phytohabitans suffuscus</name>
    <dbReference type="NCBI Taxonomy" id="624315"/>
    <lineage>
        <taxon>Bacteria</taxon>
        <taxon>Bacillati</taxon>
        <taxon>Actinomycetota</taxon>
        <taxon>Actinomycetes</taxon>
        <taxon>Micromonosporales</taxon>
        <taxon>Micromonosporaceae</taxon>
    </lineage>
</organism>
<name>A0A6F8Z114_9ACTN</name>
<dbReference type="Proteomes" id="UP000503011">
    <property type="component" value="Chromosome"/>
</dbReference>
<evidence type="ECO:0000313" key="1">
    <source>
        <dbReference type="EMBL" id="BCB92016.1"/>
    </source>
</evidence>